<evidence type="ECO:0000256" key="5">
    <source>
        <dbReference type="ARBA" id="ARBA00047925"/>
    </source>
</evidence>
<keyword evidence="2 6" id="KW-0418">Kinase</keyword>
<dbReference type="GO" id="GO:0003951">
    <property type="term" value="F:NAD+ kinase activity"/>
    <property type="evidence" value="ECO:0007669"/>
    <property type="project" value="UniProtKB-UniRule"/>
</dbReference>
<protein>
    <recommendedName>
        <fullName evidence="6">NAD kinase</fullName>
        <ecNumber evidence="6">2.7.1.23</ecNumber>
    </recommendedName>
    <alternativeName>
        <fullName evidence="6">ATP-dependent NAD kinase</fullName>
    </alternativeName>
</protein>
<dbReference type="AlphaFoldDB" id="A0A832GKU8"/>
<keyword evidence="1 6" id="KW-0808">Transferase</keyword>
<dbReference type="GO" id="GO:0046872">
    <property type="term" value="F:metal ion binding"/>
    <property type="evidence" value="ECO:0007669"/>
    <property type="project" value="UniProtKB-UniRule"/>
</dbReference>
<dbReference type="InterPro" id="IPR016064">
    <property type="entry name" value="NAD/diacylglycerol_kinase_sf"/>
</dbReference>
<accession>A0A832GKU8</accession>
<feature type="binding site" evidence="6">
    <location>
        <begin position="165"/>
        <end position="170"/>
    </location>
    <ligand>
        <name>NAD(+)</name>
        <dbReference type="ChEBI" id="CHEBI:57540"/>
    </ligand>
</feature>
<dbReference type="EC" id="2.7.1.23" evidence="6"/>
<dbReference type="GO" id="GO:0019674">
    <property type="term" value="P:NAD+ metabolic process"/>
    <property type="evidence" value="ECO:0007669"/>
    <property type="project" value="InterPro"/>
</dbReference>
<feature type="binding site" evidence="6">
    <location>
        <position position="135"/>
    </location>
    <ligand>
        <name>NAD(+)</name>
        <dbReference type="ChEBI" id="CHEBI:57540"/>
    </ligand>
</feature>
<dbReference type="SUPFAM" id="SSF111331">
    <property type="entry name" value="NAD kinase/diacylglycerol kinase-like"/>
    <property type="match status" value="1"/>
</dbReference>
<gene>
    <name evidence="6" type="primary">nadK</name>
    <name evidence="7" type="ORF">ENT73_03625</name>
</gene>
<organism evidence="7">
    <name type="scientific">Caldimicrobium thiodismutans</name>
    <dbReference type="NCBI Taxonomy" id="1653476"/>
    <lineage>
        <taxon>Bacteria</taxon>
        <taxon>Pseudomonadati</taxon>
        <taxon>Thermodesulfobacteriota</taxon>
        <taxon>Thermodesulfobacteria</taxon>
        <taxon>Thermodesulfobacteriales</taxon>
        <taxon>Thermodesulfobacteriaceae</taxon>
        <taxon>Caldimicrobium</taxon>
    </lineage>
</organism>
<dbReference type="Gene3D" id="3.40.50.10330">
    <property type="entry name" value="Probable inorganic polyphosphate/atp-NAD kinase, domain 1"/>
    <property type="match status" value="1"/>
</dbReference>
<evidence type="ECO:0000256" key="1">
    <source>
        <dbReference type="ARBA" id="ARBA00022679"/>
    </source>
</evidence>
<dbReference type="InterPro" id="IPR017437">
    <property type="entry name" value="ATP-NAD_kinase_PpnK-typ_C"/>
</dbReference>
<sequence length="265" mass="29759">MLSFLFVSKDNLEWPSLFRESIKRYGVKLWPLSSGREPHDEERKAFAGILVLGGDGTLLKAVPLAYKWGLPILGVNMGKFGFLTEVTLEELPLVLEKWLEGKITFEERSLLQVQYGEEKEVVLNEGAILKGPLGRIITLEIKIEGSDFLKVCGDGLIVSTPTGSTAYNLSAGGPVVHPRTEALLITPICAFRPPLKSLIIPDTFIIEVSLIEEEEEEVHLLLDGRKNWRLHQGKSIIFSKAPQKLKLIPSPTKSYLRILREKFNW</sequence>
<keyword evidence="6" id="KW-0547">Nucleotide-binding</keyword>
<feature type="active site" description="Proton acceptor" evidence="6">
    <location>
        <position position="55"/>
    </location>
</feature>
<dbReference type="Pfam" id="PF20143">
    <property type="entry name" value="NAD_kinase_C"/>
    <property type="match status" value="1"/>
</dbReference>
<feature type="binding site" evidence="6">
    <location>
        <begin position="124"/>
        <end position="125"/>
    </location>
    <ligand>
        <name>NAD(+)</name>
        <dbReference type="ChEBI" id="CHEBI:57540"/>
    </ligand>
</feature>
<keyword evidence="6" id="KW-0963">Cytoplasm</keyword>
<evidence type="ECO:0000256" key="3">
    <source>
        <dbReference type="ARBA" id="ARBA00022857"/>
    </source>
</evidence>
<reference evidence="7" key="1">
    <citation type="journal article" date="2020" name="mSystems">
        <title>Genome- and Community-Level Interaction Insights into Carbon Utilization and Element Cycling Functions of Hydrothermarchaeota in Hydrothermal Sediment.</title>
        <authorList>
            <person name="Zhou Z."/>
            <person name="Liu Y."/>
            <person name="Xu W."/>
            <person name="Pan J."/>
            <person name="Luo Z.H."/>
            <person name="Li M."/>
        </authorList>
    </citation>
    <scope>NUCLEOTIDE SEQUENCE [LARGE SCALE GENOMIC DNA]</scope>
    <source>
        <strain evidence="7">SpSt-605</strain>
    </source>
</reference>
<dbReference type="HAMAP" id="MF_00361">
    <property type="entry name" value="NAD_kinase"/>
    <property type="match status" value="1"/>
</dbReference>
<dbReference type="GO" id="GO:0005737">
    <property type="term" value="C:cytoplasm"/>
    <property type="evidence" value="ECO:0007669"/>
    <property type="project" value="UniProtKB-SubCell"/>
</dbReference>
<dbReference type="PANTHER" id="PTHR20275:SF0">
    <property type="entry name" value="NAD KINASE"/>
    <property type="match status" value="1"/>
</dbReference>
<evidence type="ECO:0000256" key="2">
    <source>
        <dbReference type="ARBA" id="ARBA00022777"/>
    </source>
</evidence>
<proteinExistence type="inferred from homology"/>
<dbReference type="GO" id="GO:0006741">
    <property type="term" value="P:NADP+ biosynthetic process"/>
    <property type="evidence" value="ECO:0007669"/>
    <property type="project" value="UniProtKB-UniRule"/>
</dbReference>
<comment type="function">
    <text evidence="6">Involved in the regulation of the intracellular balance of NAD and NADP, and is a key enzyme in the biosynthesis of NADP. Catalyzes specifically the phosphorylation on 2'-hydroxyl of the adenosine moiety of NAD to yield NADP.</text>
</comment>
<evidence type="ECO:0000256" key="4">
    <source>
        <dbReference type="ARBA" id="ARBA00023027"/>
    </source>
</evidence>
<dbReference type="GO" id="GO:0051287">
    <property type="term" value="F:NAD binding"/>
    <property type="evidence" value="ECO:0007669"/>
    <property type="project" value="UniProtKB-ARBA"/>
</dbReference>
<comment type="similarity">
    <text evidence="6">Belongs to the NAD kinase family.</text>
</comment>
<comment type="catalytic activity">
    <reaction evidence="5 6">
        <text>NAD(+) + ATP = ADP + NADP(+) + H(+)</text>
        <dbReference type="Rhea" id="RHEA:18629"/>
        <dbReference type="ChEBI" id="CHEBI:15378"/>
        <dbReference type="ChEBI" id="CHEBI:30616"/>
        <dbReference type="ChEBI" id="CHEBI:57540"/>
        <dbReference type="ChEBI" id="CHEBI:58349"/>
        <dbReference type="ChEBI" id="CHEBI:456216"/>
        <dbReference type="EC" id="2.7.1.23"/>
    </reaction>
</comment>
<keyword evidence="3 6" id="KW-0521">NADP</keyword>
<dbReference type="GO" id="GO:0005524">
    <property type="term" value="F:ATP binding"/>
    <property type="evidence" value="ECO:0007669"/>
    <property type="project" value="UniProtKB-KW"/>
</dbReference>
<feature type="binding site" evidence="6">
    <location>
        <begin position="55"/>
        <end position="56"/>
    </location>
    <ligand>
        <name>NAD(+)</name>
        <dbReference type="ChEBI" id="CHEBI:57540"/>
    </ligand>
</feature>
<dbReference type="InterPro" id="IPR017438">
    <property type="entry name" value="ATP-NAD_kinase_N"/>
</dbReference>
<feature type="binding site" evidence="6">
    <location>
        <position position="154"/>
    </location>
    <ligand>
        <name>NAD(+)</name>
        <dbReference type="ChEBI" id="CHEBI:57540"/>
    </ligand>
</feature>
<dbReference type="InterPro" id="IPR002504">
    <property type="entry name" value="NADK"/>
</dbReference>
<comment type="subcellular location">
    <subcellularLocation>
        <location evidence="6">Cytoplasm</location>
    </subcellularLocation>
</comment>
<feature type="binding site" evidence="6">
    <location>
        <position position="60"/>
    </location>
    <ligand>
        <name>NAD(+)</name>
        <dbReference type="ChEBI" id="CHEBI:57540"/>
    </ligand>
</feature>
<comment type="cofactor">
    <cofactor evidence="6">
        <name>a divalent metal cation</name>
        <dbReference type="ChEBI" id="CHEBI:60240"/>
    </cofactor>
</comment>
<evidence type="ECO:0000313" key="7">
    <source>
        <dbReference type="EMBL" id="HGV55158.1"/>
    </source>
</evidence>
<dbReference type="Pfam" id="PF01513">
    <property type="entry name" value="NAD_kinase"/>
    <property type="match status" value="1"/>
</dbReference>
<name>A0A832GKU8_9BACT</name>
<dbReference type="PANTHER" id="PTHR20275">
    <property type="entry name" value="NAD KINASE"/>
    <property type="match status" value="1"/>
</dbReference>
<dbReference type="EMBL" id="DSZU01000062">
    <property type="protein sequence ID" value="HGV55158.1"/>
    <property type="molecule type" value="Genomic_DNA"/>
</dbReference>
<keyword evidence="4 6" id="KW-0520">NAD</keyword>
<dbReference type="Gene3D" id="2.60.200.30">
    <property type="entry name" value="Probable inorganic polyphosphate/atp-NAD kinase, domain 2"/>
    <property type="match status" value="1"/>
</dbReference>
<comment type="caution">
    <text evidence="6">Lacks conserved residue(s) required for the propagation of feature annotation.</text>
</comment>
<evidence type="ECO:0000256" key="6">
    <source>
        <dbReference type="HAMAP-Rule" id="MF_00361"/>
    </source>
</evidence>
<keyword evidence="6" id="KW-0067">ATP-binding</keyword>
<comment type="caution">
    <text evidence="7">The sequence shown here is derived from an EMBL/GenBank/DDBJ whole genome shotgun (WGS) entry which is preliminary data.</text>
</comment>